<dbReference type="EMBL" id="CP016634">
    <property type="protein sequence ID" value="ANY86584.1"/>
    <property type="molecule type" value="Genomic_DNA"/>
</dbReference>
<comment type="subcellular location">
    <subcellularLocation>
        <location evidence="1">Cytoplasm</location>
    </subcellularLocation>
</comment>
<feature type="signal peptide" evidence="5">
    <location>
        <begin position="1"/>
        <end position="22"/>
    </location>
</feature>
<evidence type="ECO:0000256" key="4">
    <source>
        <dbReference type="ARBA" id="ARBA00037131"/>
    </source>
</evidence>
<dbReference type="SUPFAM" id="SSF52402">
    <property type="entry name" value="Adenine nucleotide alpha hydrolases-like"/>
    <property type="match status" value="2"/>
</dbReference>
<dbReference type="Pfam" id="PF00582">
    <property type="entry name" value="Usp"/>
    <property type="match status" value="2"/>
</dbReference>
<dbReference type="PANTHER" id="PTHR47892:SF1">
    <property type="entry name" value="UNIVERSAL STRESS PROTEIN E"/>
    <property type="match status" value="1"/>
</dbReference>
<evidence type="ECO:0000256" key="3">
    <source>
        <dbReference type="ARBA" id="ARBA00022490"/>
    </source>
</evidence>
<gene>
    <name evidence="7" type="ORF">IEC33019_1010</name>
</gene>
<feature type="domain" description="UspA" evidence="6">
    <location>
        <begin position="20"/>
        <end position="143"/>
    </location>
</feature>
<evidence type="ECO:0000313" key="7">
    <source>
        <dbReference type="EMBL" id="ANY86584.1"/>
    </source>
</evidence>
<dbReference type="InterPro" id="IPR006016">
    <property type="entry name" value="UspA"/>
</dbReference>
<keyword evidence="5" id="KW-0732">Signal</keyword>
<dbReference type="PANTHER" id="PTHR47892">
    <property type="entry name" value="UNIVERSAL STRESS PROTEIN E"/>
    <property type="match status" value="1"/>
</dbReference>
<keyword evidence="3" id="KW-0963">Cytoplasm</keyword>
<protein>
    <recommendedName>
        <fullName evidence="6">UspA domain-containing protein</fullName>
    </recommendedName>
</protein>
<feature type="chain" id="PRO_5008536561" description="UspA domain-containing protein" evidence="5">
    <location>
        <begin position="23"/>
        <end position="298"/>
    </location>
</feature>
<feature type="domain" description="UspA" evidence="6">
    <location>
        <begin position="173"/>
        <end position="296"/>
    </location>
</feature>
<reference evidence="7" key="1">
    <citation type="submission" date="2016-07" db="EMBL/GenBank/DDBJ databases">
        <title>New class B carbapenemase carried by novel plasmid in Pseudomonas putida enviromental strain in eastern Amazonia.</title>
        <authorList>
            <person name="Souza C.O."/>
            <person name="Lima K.V."/>
            <person name="Brasiliense D.M."/>
            <person name="Perez-Chaparro P.J."/>
            <person name="Mamizuka E.M."/>
            <person name="Lima M.O."/>
            <person name="Lima L.N."/>
            <person name="McCulloch J.A."/>
        </authorList>
    </citation>
    <scope>NUCLEOTIDE SEQUENCE [LARGE SCALE GENOMIC DNA]</scope>
    <source>
        <strain evidence="7">IEC33019</strain>
    </source>
</reference>
<evidence type="ECO:0000256" key="5">
    <source>
        <dbReference type="SAM" id="SignalP"/>
    </source>
</evidence>
<dbReference type="RefSeq" id="WP_070091542.1">
    <property type="nucleotide sequence ID" value="NZ_CP016634.1"/>
</dbReference>
<organism evidence="7">
    <name type="scientific">Pseudomonas putida</name>
    <name type="common">Arthrobacter siderocapsulatus</name>
    <dbReference type="NCBI Taxonomy" id="303"/>
    <lineage>
        <taxon>Bacteria</taxon>
        <taxon>Pseudomonadati</taxon>
        <taxon>Pseudomonadota</taxon>
        <taxon>Gammaproteobacteria</taxon>
        <taxon>Pseudomonadales</taxon>
        <taxon>Pseudomonadaceae</taxon>
        <taxon>Pseudomonas</taxon>
    </lineage>
</organism>
<evidence type="ECO:0000256" key="2">
    <source>
        <dbReference type="ARBA" id="ARBA00008791"/>
    </source>
</evidence>
<comment type="function">
    <text evidence="4">Required for resistance to DNA-damaging agents.</text>
</comment>
<accession>A0A1B2F301</accession>
<comment type="similarity">
    <text evidence="2">Belongs to the universal stress protein A family.</text>
</comment>
<proteinExistence type="inferred from homology"/>
<evidence type="ECO:0000256" key="1">
    <source>
        <dbReference type="ARBA" id="ARBA00004496"/>
    </source>
</evidence>
<name>A0A1B2F301_PSEPU</name>
<dbReference type="Gene3D" id="3.40.50.12370">
    <property type="match status" value="1"/>
</dbReference>
<evidence type="ECO:0000259" key="6">
    <source>
        <dbReference type="Pfam" id="PF00582"/>
    </source>
</evidence>
<sequence>MTTYSRLLLICHPGLHPSPAMARAQALASGMGATLHLVVLSQLPNRLTTLDQVLRSSARKQDAEHRKAWLAEQVTALAALGITAYAEAVDEDDPLKDLIRLAQLHRVEMVIKDIKHETALSRALLTPLDWQLLRRCPIPLHLVAHAEPTLPQRIIAAVELAENDPTIQKLNDRILQAAHALAQRCKAQLHMLQAYEPSPSFVAYAAAPVAWTEALVEEMTGRARERMAKLGADYGIRQDHLHLLRGPASKVVSEYANQHGFDVMVMGTLYHEGLTKVVGSTTEQALYKVQSSILAIHS</sequence>
<dbReference type="GO" id="GO:0005737">
    <property type="term" value="C:cytoplasm"/>
    <property type="evidence" value="ECO:0007669"/>
    <property type="project" value="UniProtKB-SubCell"/>
</dbReference>
<dbReference type="AlphaFoldDB" id="A0A1B2F301"/>